<keyword evidence="11 15" id="KW-0472">Membrane</keyword>
<feature type="transmembrane region" description="Helical" evidence="15">
    <location>
        <begin position="162"/>
        <end position="182"/>
    </location>
</feature>
<evidence type="ECO:0000256" key="9">
    <source>
        <dbReference type="ARBA" id="ARBA00022989"/>
    </source>
</evidence>
<dbReference type="SMART" id="SM00091">
    <property type="entry name" value="PAS"/>
    <property type="match status" value="4"/>
</dbReference>
<keyword evidence="8" id="KW-0067">ATP-binding</keyword>
<dbReference type="InterPro" id="IPR000700">
    <property type="entry name" value="PAS-assoc_C"/>
</dbReference>
<dbReference type="Pfam" id="PF13426">
    <property type="entry name" value="PAS_9"/>
    <property type="match status" value="1"/>
</dbReference>
<evidence type="ECO:0000256" key="7">
    <source>
        <dbReference type="ARBA" id="ARBA00022741"/>
    </source>
</evidence>
<evidence type="ECO:0000256" key="10">
    <source>
        <dbReference type="ARBA" id="ARBA00023012"/>
    </source>
</evidence>
<proteinExistence type="predicted"/>
<comment type="caution">
    <text evidence="21">The sequence shown here is derived from an EMBL/GenBank/DDBJ whole genome shotgun (WGS) entry which is preliminary data.</text>
</comment>
<dbReference type="SMART" id="SM00388">
    <property type="entry name" value="HisKA"/>
    <property type="match status" value="1"/>
</dbReference>
<evidence type="ECO:0000259" key="17">
    <source>
        <dbReference type="PROSITE" id="PS50110"/>
    </source>
</evidence>
<protein>
    <recommendedName>
        <fullName evidence="3">histidine kinase</fullName>
        <ecNumber evidence="3">2.7.13.3</ecNumber>
    </recommendedName>
</protein>
<keyword evidence="14" id="KW-0175">Coiled coil</keyword>
<dbReference type="SMART" id="SM00086">
    <property type="entry name" value="PAC"/>
    <property type="match status" value="2"/>
</dbReference>
<gene>
    <name evidence="21" type="ORF">ACFFI0_22290</name>
</gene>
<dbReference type="InterPro" id="IPR000014">
    <property type="entry name" value="PAS"/>
</dbReference>
<dbReference type="Gene3D" id="1.20.120.160">
    <property type="entry name" value="HPT domain"/>
    <property type="match status" value="1"/>
</dbReference>
<dbReference type="EC" id="2.7.13.3" evidence="3"/>
<dbReference type="InterPro" id="IPR036097">
    <property type="entry name" value="HisK_dim/P_sf"/>
</dbReference>
<dbReference type="InterPro" id="IPR003594">
    <property type="entry name" value="HATPase_dom"/>
</dbReference>
<feature type="transmembrane region" description="Helical" evidence="15">
    <location>
        <begin position="80"/>
        <end position="100"/>
    </location>
</feature>
<dbReference type="PANTHER" id="PTHR45339">
    <property type="entry name" value="HYBRID SIGNAL TRANSDUCTION HISTIDINE KINASE J"/>
    <property type="match status" value="1"/>
</dbReference>
<organism evidence="21 22">
    <name type="scientific">Olivibacter oleidegradans</name>
    <dbReference type="NCBI Taxonomy" id="760123"/>
    <lineage>
        <taxon>Bacteria</taxon>
        <taxon>Pseudomonadati</taxon>
        <taxon>Bacteroidota</taxon>
        <taxon>Sphingobacteriia</taxon>
        <taxon>Sphingobacteriales</taxon>
        <taxon>Sphingobacteriaceae</taxon>
        <taxon>Olivibacter</taxon>
    </lineage>
</organism>
<keyword evidence="7" id="KW-0547">Nucleotide-binding</keyword>
<feature type="domain" description="Histidine kinase" evidence="16">
    <location>
        <begin position="716"/>
        <end position="938"/>
    </location>
</feature>
<dbReference type="InterPro" id="IPR036890">
    <property type="entry name" value="HATPase_C_sf"/>
</dbReference>
<dbReference type="Pfam" id="PF01627">
    <property type="entry name" value="Hpt"/>
    <property type="match status" value="1"/>
</dbReference>
<feature type="domain" description="Response regulatory" evidence="17">
    <location>
        <begin position="964"/>
        <end position="1082"/>
    </location>
</feature>
<evidence type="ECO:0000256" key="8">
    <source>
        <dbReference type="ARBA" id="ARBA00022840"/>
    </source>
</evidence>
<dbReference type="Pfam" id="PF02518">
    <property type="entry name" value="HATPase_c"/>
    <property type="match status" value="1"/>
</dbReference>
<dbReference type="PROSITE" id="PS50110">
    <property type="entry name" value="RESPONSE_REGULATORY"/>
    <property type="match status" value="1"/>
</dbReference>
<dbReference type="InterPro" id="IPR013655">
    <property type="entry name" value="PAS_fold_3"/>
</dbReference>
<evidence type="ECO:0000259" key="20">
    <source>
        <dbReference type="PROSITE" id="PS50894"/>
    </source>
</evidence>
<dbReference type="SUPFAM" id="SSF55874">
    <property type="entry name" value="ATPase domain of HSP90 chaperone/DNA topoisomerase II/histidine kinase"/>
    <property type="match status" value="1"/>
</dbReference>
<dbReference type="Gene3D" id="3.40.50.2300">
    <property type="match status" value="1"/>
</dbReference>
<feature type="domain" description="PAC" evidence="19">
    <location>
        <begin position="647"/>
        <end position="698"/>
    </location>
</feature>
<evidence type="ECO:0000313" key="21">
    <source>
        <dbReference type="EMBL" id="MFC0321067.1"/>
    </source>
</evidence>
<dbReference type="PROSITE" id="PS50109">
    <property type="entry name" value="HIS_KIN"/>
    <property type="match status" value="1"/>
</dbReference>
<dbReference type="Pfam" id="PF08448">
    <property type="entry name" value="PAS_4"/>
    <property type="match status" value="1"/>
</dbReference>
<dbReference type="Proteomes" id="UP001589774">
    <property type="component" value="Unassembled WGS sequence"/>
</dbReference>
<dbReference type="EMBL" id="JBHLWO010000004">
    <property type="protein sequence ID" value="MFC0321067.1"/>
    <property type="molecule type" value="Genomic_DNA"/>
</dbReference>
<dbReference type="InterPro" id="IPR005467">
    <property type="entry name" value="His_kinase_dom"/>
</dbReference>
<dbReference type="Gene3D" id="1.10.287.130">
    <property type="match status" value="1"/>
</dbReference>
<evidence type="ECO:0000256" key="6">
    <source>
        <dbReference type="ARBA" id="ARBA00022692"/>
    </source>
</evidence>
<keyword evidence="4" id="KW-1003">Cell membrane</keyword>
<dbReference type="CDD" id="cd00130">
    <property type="entry name" value="PAS"/>
    <property type="match status" value="2"/>
</dbReference>
<dbReference type="Gene3D" id="3.30.565.10">
    <property type="entry name" value="Histidine kinase-like ATPase, C-terminal domain"/>
    <property type="match status" value="1"/>
</dbReference>
<feature type="domain" description="HPt" evidence="20">
    <location>
        <begin position="1114"/>
        <end position="1203"/>
    </location>
</feature>
<comment type="catalytic activity">
    <reaction evidence="1">
        <text>ATP + protein L-histidine = ADP + protein N-phospho-L-histidine.</text>
        <dbReference type="EC" id="2.7.13.3"/>
    </reaction>
</comment>
<dbReference type="PROSITE" id="PS50894">
    <property type="entry name" value="HPT"/>
    <property type="match status" value="1"/>
</dbReference>
<dbReference type="Pfam" id="PF08447">
    <property type="entry name" value="PAS_3"/>
    <property type="match status" value="1"/>
</dbReference>
<keyword evidence="9 15" id="KW-1133">Transmembrane helix</keyword>
<dbReference type="InterPro" id="IPR011006">
    <property type="entry name" value="CheY-like_superfamily"/>
</dbReference>
<dbReference type="InterPro" id="IPR003661">
    <property type="entry name" value="HisK_dim/P_dom"/>
</dbReference>
<dbReference type="InterPro" id="IPR035965">
    <property type="entry name" value="PAS-like_dom_sf"/>
</dbReference>
<reference evidence="21 22" key="1">
    <citation type="submission" date="2024-09" db="EMBL/GenBank/DDBJ databases">
        <authorList>
            <person name="Sun Q."/>
            <person name="Mori K."/>
        </authorList>
    </citation>
    <scope>NUCLEOTIDE SEQUENCE [LARGE SCALE GENOMIC DNA]</scope>
    <source>
        <strain evidence="21 22">CCM 7765</strain>
    </source>
</reference>
<keyword evidence="22" id="KW-1185">Reference proteome</keyword>
<evidence type="ECO:0000313" key="22">
    <source>
        <dbReference type="Proteomes" id="UP001589774"/>
    </source>
</evidence>
<sequence length="1203" mass="137797">MKGFFEQLKTNLGLREIFLSKEQMLTGLVDLCMLLTTTYFVIFSLLRSVLLVSFLAVFLVFITCFRWLIRKRKIRIQYAIHFLIFIITFCLLVPLMYFTGGLNSPITSWLALPPLIFVLLFGNRKNTRWWFGVILFILTIFTLLSQSEYVFPNLIAPHLRDIHLFVSTVGVIICIFFIAVIAEHWKRNLLSSLDRTKRMLEKSNEAARIGQWDINFGENSIHLSKFAGEIFGLKENELSVNAFCGLIKEKERFQYLLEKLKQSNRDQEGRMDEVFSILSSRRLEGWIRFIGIPLYKGGQCIGAYGLIQDIHEQKNTEYNLIKERQRLKYVLQGANLGTWEWNVQTDEILFNEQWAAFLGYELMEVQPITGSAFQRFIYPEDFDKAKNAMESYFSGETDIYQCEMRMIHKAGHTVWMLVQGKILSWDDKGAPLWMYGTHLENTKEKQLQENLRRSESYAHSLITSIPDLLFVLSRDGEFLDYKSHEKDLYTKPNLFLGKNFKDIFPAKLGLLIEEKIEQSIRTDSLVEFTYSLILHEQEKYYRARVVPFEGDKIIVLCRDDTVNFIAERELRALNAKFKSIVDNSPIGIALVEYQTGIFQEVNPAIPMFTGYTRDELLRLSFSDITPRAYHEADKLQLKQLHKNGRFDNYEKEYLRKDGKRVWVSVTGVAFTDVNGEKKILTIVQDISQQKEQQRALKAAKEQAEIANNAKSEFLANMSHEMRTPLNAIIGFTDLLLKSPLGEAQKEYMRAVFQSGQSLLDLINDLLDLSKIESGKLDLVLESVDLIKLAKQVVEILKYQANKKGLDFNLILSPELPPLVLSDGQRLRQVLFNLLSNALKFTERGSVDLDIQVEQHLSAKEVIIRFSVTDTGIGIAEENREKIFEAFVQENSSIIKRFGGTGLGLTISNRILSLMGSQLKLRSETGTGSTFYFDLLLTLVDTDQPSEAERSSFTASDSQLLCDVTILLVEDNSTNMLLLKSYFNNIIPHAKLLEAGDGQKALELFKKFKPHLVITDLQMPKMNGFDLTTGIRSLNDGREVPIIALTAGILNGEKEKCLAIGMNDYLSKPVLQDTLRSIVERWLTEEQKQLITCVEQKPENLANLGERLSKVLNVKIEDAVEIIEVAKQALRESIVEVDSFYNQADINAIKHTAHKIRATALMLGFSAMHKIAYEIETGDLTLQQIQTMINKLKQEIHYVLSYLL</sequence>
<evidence type="ECO:0000256" key="11">
    <source>
        <dbReference type="ARBA" id="ARBA00023136"/>
    </source>
</evidence>
<dbReference type="PANTHER" id="PTHR45339:SF1">
    <property type="entry name" value="HYBRID SIGNAL TRANSDUCTION HISTIDINE KINASE J"/>
    <property type="match status" value="1"/>
</dbReference>
<dbReference type="PROSITE" id="PS50113">
    <property type="entry name" value="PAC"/>
    <property type="match status" value="2"/>
</dbReference>
<dbReference type="NCBIfam" id="TIGR00229">
    <property type="entry name" value="sensory_box"/>
    <property type="match status" value="2"/>
</dbReference>
<dbReference type="CDD" id="cd00082">
    <property type="entry name" value="HisKA"/>
    <property type="match status" value="1"/>
</dbReference>
<dbReference type="PROSITE" id="PS50112">
    <property type="entry name" value="PAS"/>
    <property type="match status" value="1"/>
</dbReference>
<keyword evidence="5 13" id="KW-0597">Phosphoprotein</keyword>
<feature type="domain" description="PAS" evidence="18">
    <location>
        <begin position="323"/>
        <end position="396"/>
    </location>
</feature>
<dbReference type="InterPro" id="IPR001789">
    <property type="entry name" value="Sig_transdc_resp-reg_receiver"/>
</dbReference>
<feature type="transmembrane region" description="Helical" evidence="15">
    <location>
        <begin position="49"/>
        <end position="68"/>
    </location>
</feature>
<dbReference type="RefSeq" id="WP_130857989.1">
    <property type="nucleotide sequence ID" value="NZ_JBHLWO010000004.1"/>
</dbReference>
<evidence type="ECO:0000259" key="19">
    <source>
        <dbReference type="PROSITE" id="PS50113"/>
    </source>
</evidence>
<feature type="modified residue" description="4-aspartylphosphate" evidence="13">
    <location>
        <position position="1015"/>
    </location>
</feature>
<feature type="transmembrane region" description="Helical" evidence="15">
    <location>
        <begin position="24"/>
        <end position="43"/>
    </location>
</feature>
<feature type="modified residue" description="Phosphohistidine" evidence="12">
    <location>
        <position position="1153"/>
    </location>
</feature>
<evidence type="ECO:0000256" key="14">
    <source>
        <dbReference type="SAM" id="Coils"/>
    </source>
</evidence>
<dbReference type="Pfam" id="PF00072">
    <property type="entry name" value="Response_reg"/>
    <property type="match status" value="1"/>
</dbReference>
<dbReference type="InterPro" id="IPR036641">
    <property type="entry name" value="HPT_dom_sf"/>
</dbReference>
<dbReference type="InterPro" id="IPR004358">
    <property type="entry name" value="Sig_transdc_His_kin-like_C"/>
</dbReference>
<evidence type="ECO:0000256" key="15">
    <source>
        <dbReference type="SAM" id="Phobius"/>
    </source>
</evidence>
<dbReference type="InterPro" id="IPR008207">
    <property type="entry name" value="Sig_transdc_His_kin_Hpt_dom"/>
</dbReference>
<evidence type="ECO:0000256" key="1">
    <source>
        <dbReference type="ARBA" id="ARBA00000085"/>
    </source>
</evidence>
<evidence type="ECO:0000259" key="18">
    <source>
        <dbReference type="PROSITE" id="PS50112"/>
    </source>
</evidence>
<dbReference type="SUPFAM" id="SSF47384">
    <property type="entry name" value="Homodimeric domain of signal transducing histidine kinase"/>
    <property type="match status" value="1"/>
</dbReference>
<dbReference type="InterPro" id="IPR001610">
    <property type="entry name" value="PAC"/>
</dbReference>
<dbReference type="Gene3D" id="3.30.450.20">
    <property type="entry name" value="PAS domain"/>
    <property type="match status" value="3"/>
</dbReference>
<dbReference type="SUPFAM" id="SSF52172">
    <property type="entry name" value="CheY-like"/>
    <property type="match status" value="1"/>
</dbReference>
<evidence type="ECO:0000256" key="13">
    <source>
        <dbReference type="PROSITE-ProRule" id="PRU00169"/>
    </source>
</evidence>
<evidence type="ECO:0000256" key="5">
    <source>
        <dbReference type="ARBA" id="ARBA00022553"/>
    </source>
</evidence>
<name>A0ABV6HQY2_9SPHI</name>
<feature type="coiled-coil region" evidence="14">
    <location>
        <begin position="686"/>
        <end position="716"/>
    </location>
</feature>
<feature type="domain" description="PAC" evidence="19">
    <location>
        <begin position="400"/>
        <end position="453"/>
    </location>
</feature>
<evidence type="ECO:0000259" key="16">
    <source>
        <dbReference type="PROSITE" id="PS50109"/>
    </source>
</evidence>
<dbReference type="SMART" id="SM00387">
    <property type="entry name" value="HATPase_c"/>
    <property type="match status" value="1"/>
</dbReference>
<dbReference type="SUPFAM" id="SSF47226">
    <property type="entry name" value="Histidine-containing phosphotransfer domain, HPT domain"/>
    <property type="match status" value="1"/>
</dbReference>
<dbReference type="CDD" id="cd16922">
    <property type="entry name" value="HATPase_EvgS-ArcB-TorS-like"/>
    <property type="match status" value="1"/>
</dbReference>
<dbReference type="CDD" id="cd17546">
    <property type="entry name" value="REC_hyHK_CKI1_RcsC-like"/>
    <property type="match status" value="1"/>
</dbReference>
<accession>A0ABV6HQY2</accession>
<keyword evidence="6 15" id="KW-0812">Transmembrane</keyword>
<evidence type="ECO:0000256" key="2">
    <source>
        <dbReference type="ARBA" id="ARBA00004651"/>
    </source>
</evidence>
<comment type="subcellular location">
    <subcellularLocation>
        <location evidence="2">Cell membrane</location>
        <topology evidence="2">Multi-pass membrane protein</topology>
    </subcellularLocation>
</comment>
<feature type="transmembrane region" description="Helical" evidence="15">
    <location>
        <begin position="106"/>
        <end position="122"/>
    </location>
</feature>
<keyword evidence="10" id="KW-0902">Two-component regulatory system</keyword>
<feature type="transmembrane region" description="Helical" evidence="15">
    <location>
        <begin position="129"/>
        <end position="150"/>
    </location>
</feature>
<dbReference type="SMART" id="SM00448">
    <property type="entry name" value="REC"/>
    <property type="match status" value="1"/>
</dbReference>
<dbReference type="PRINTS" id="PR00344">
    <property type="entry name" value="BCTRLSENSOR"/>
</dbReference>
<evidence type="ECO:0000256" key="12">
    <source>
        <dbReference type="PROSITE-ProRule" id="PRU00110"/>
    </source>
</evidence>
<dbReference type="SUPFAM" id="SSF55785">
    <property type="entry name" value="PYP-like sensor domain (PAS domain)"/>
    <property type="match status" value="3"/>
</dbReference>
<evidence type="ECO:0000256" key="4">
    <source>
        <dbReference type="ARBA" id="ARBA00022475"/>
    </source>
</evidence>
<dbReference type="InterPro" id="IPR013656">
    <property type="entry name" value="PAS_4"/>
</dbReference>
<dbReference type="Pfam" id="PF00512">
    <property type="entry name" value="HisKA"/>
    <property type="match status" value="1"/>
</dbReference>
<evidence type="ECO:0000256" key="3">
    <source>
        <dbReference type="ARBA" id="ARBA00012438"/>
    </source>
</evidence>